<protein>
    <submittedName>
        <fullName evidence="1">Uncharacterized protein</fullName>
    </submittedName>
</protein>
<comment type="caution">
    <text evidence="1">The sequence shown here is derived from an EMBL/GenBank/DDBJ whole genome shotgun (WGS) entry which is preliminary data.</text>
</comment>
<dbReference type="Proteomes" id="UP001057402">
    <property type="component" value="Chromosome 2"/>
</dbReference>
<reference evidence="2" key="1">
    <citation type="journal article" date="2023" name="Front. Plant Sci.">
        <title>Chromosomal-level genome assembly of Melastoma candidum provides insights into trichome evolution.</title>
        <authorList>
            <person name="Zhong Y."/>
            <person name="Wu W."/>
            <person name="Sun C."/>
            <person name="Zou P."/>
            <person name="Liu Y."/>
            <person name="Dai S."/>
            <person name="Zhou R."/>
        </authorList>
    </citation>
    <scope>NUCLEOTIDE SEQUENCE [LARGE SCALE GENOMIC DNA]</scope>
</reference>
<dbReference type="EMBL" id="CM042881">
    <property type="protein sequence ID" value="KAI4386352.1"/>
    <property type="molecule type" value="Genomic_DNA"/>
</dbReference>
<organism evidence="1 2">
    <name type="scientific">Melastoma candidum</name>
    <dbReference type="NCBI Taxonomy" id="119954"/>
    <lineage>
        <taxon>Eukaryota</taxon>
        <taxon>Viridiplantae</taxon>
        <taxon>Streptophyta</taxon>
        <taxon>Embryophyta</taxon>
        <taxon>Tracheophyta</taxon>
        <taxon>Spermatophyta</taxon>
        <taxon>Magnoliopsida</taxon>
        <taxon>eudicotyledons</taxon>
        <taxon>Gunneridae</taxon>
        <taxon>Pentapetalae</taxon>
        <taxon>rosids</taxon>
        <taxon>malvids</taxon>
        <taxon>Myrtales</taxon>
        <taxon>Melastomataceae</taxon>
        <taxon>Melastomatoideae</taxon>
        <taxon>Melastomateae</taxon>
        <taxon>Melastoma</taxon>
    </lineage>
</organism>
<gene>
    <name evidence="1" type="ORF">MLD38_004289</name>
</gene>
<accession>A0ACB9S558</accession>
<name>A0ACB9S558_9MYRT</name>
<evidence type="ECO:0000313" key="1">
    <source>
        <dbReference type="EMBL" id="KAI4386352.1"/>
    </source>
</evidence>
<evidence type="ECO:0000313" key="2">
    <source>
        <dbReference type="Proteomes" id="UP001057402"/>
    </source>
</evidence>
<keyword evidence="2" id="KW-1185">Reference proteome</keyword>
<proteinExistence type="predicted"/>
<sequence length="410" mass="44301">MTVFPDRRDLSTDHVQPPQILLAKGRGGGSYYPREGCCHGIDSGLTMVDPSMAEKESRAGGCNKTSEEAPPSTSASGSKGLHGTDEDEDEDAWLQLSIGGGCTDRDLKGRNKGGDGQDRSVLAARCLVELNLLPTGRGSSSSVEKLEATSSPLVTPAMGLAMASPLPPLLFQLQQESVRIASEFPHPHTEGINWGFRPVMRGQAVIGGAVAGTSSILSYPSSSSSSSIPYASPYFRRPSQLHTVGAPECAAGPSRDMIKIMDPSQRRHSGIWFMLHASQNQDRESYLPQIPKSYLRTNDGRMTVRLLTKYLVNKLKLDSESEVEITCRGLELQHDFTLQHVRDNIWSPRKDYSSSSSSSAAITTTSASASASTPFTTLLPGSSTIPHLMVLHYSRRRRITTTPAPTISLT</sequence>